<reference evidence="1" key="1">
    <citation type="submission" date="2015-05" db="EMBL/GenBank/DDBJ databases">
        <title>Permanent draft genome of Rhodopirellula islandicus K833.</title>
        <authorList>
            <person name="Kizina J."/>
            <person name="Richter M."/>
            <person name="Glockner F.O."/>
            <person name="Harder J."/>
        </authorList>
    </citation>
    <scope>NUCLEOTIDE SEQUENCE [LARGE SCALE GENOMIC DNA]</scope>
    <source>
        <strain evidence="1">K833</strain>
    </source>
</reference>
<comment type="caution">
    <text evidence="1">The sequence shown here is derived from an EMBL/GenBank/DDBJ whole genome shotgun (WGS) entry which is preliminary data.</text>
</comment>
<sequence>MPKPFQTPKESCRPAQHQLSGDRMVAGHILLTQGSWARPPDFPAVVERAECWRPHRPIATWLAWALNLDDRRLLNRSDISNVLYDSHANARNGSGGMHRPA</sequence>
<keyword evidence="2" id="KW-1185">Reference proteome</keyword>
<gene>
    <name evidence="1" type="ORF">RISK_001659</name>
</gene>
<dbReference type="EMBL" id="LECT01000015">
    <property type="protein sequence ID" value="KLU06448.1"/>
    <property type="molecule type" value="Genomic_DNA"/>
</dbReference>
<dbReference type="Proteomes" id="UP000036367">
    <property type="component" value="Unassembled WGS sequence"/>
</dbReference>
<evidence type="ECO:0000313" key="2">
    <source>
        <dbReference type="Proteomes" id="UP000036367"/>
    </source>
</evidence>
<evidence type="ECO:0000313" key="1">
    <source>
        <dbReference type="EMBL" id="KLU06448.1"/>
    </source>
</evidence>
<name>A0A0J1BJ37_RHOIS</name>
<dbReference type="STRING" id="595434.RISK_001659"/>
<accession>A0A0J1BJ37</accession>
<organism evidence="1 2">
    <name type="scientific">Rhodopirellula islandica</name>
    <dbReference type="NCBI Taxonomy" id="595434"/>
    <lineage>
        <taxon>Bacteria</taxon>
        <taxon>Pseudomonadati</taxon>
        <taxon>Planctomycetota</taxon>
        <taxon>Planctomycetia</taxon>
        <taxon>Pirellulales</taxon>
        <taxon>Pirellulaceae</taxon>
        <taxon>Rhodopirellula</taxon>
    </lineage>
</organism>
<dbReference type="AlphaFoldDB" id="A0A0J1BJ37"/>
<proteinExistence type="predicted"/>
<dbReference type="PATRIC" id="fig|595434.4.peg.1583"/>
<protein>
    <submittedName>
        <fullName evidence="1">Uncharacterized protein</fullName>
    </submittedName>
</protein>